<dbReference type="EnsemblPlants" id="KRH07938">
    <property type="protein sequence ID" value="KRH07938"/>
    <property type="gene ID" value="GLYMA_16G119300"/>
</dbReference>
<dbReference type="EMBL" id="CM000849">
    <property type="protein sequence ID" value="KRH07938.1"/>
    <property type="molecule type" value="Genomic_DNA"/>
</dbReference>
<dbReference type="SMR" id="A0A0R0FWW7"/>
<reference evidence="3" key="3">
    <citation type="submission" date="2018-07" db="EMBL/GenBank/DDBJ databases">
        <title>WGS assembly of Glycine max.</title>
        <authorList>
            <person name="Schmutz J."/>
            <person name="Cannon S."/>
            <person name="Schlueter J."/>
            <person name="Ma J."/>
            <person name="Mitros T."/>
            <person name="Nelson W."/>
            <person name="Hyten D."/>
            <person name="Song Q."/>
            <person name="Thelen J."/>
            <person name="Cheng J."/>
            <person name="Xu D."/>
            <person name="Hellsten U."/>
            <person name="May G."/>
            <person name="Yu Y."/>
            <person name="Sakurai T."/>
            <person name="Umezawa T."/>
            <person name="Bhattacharyya M."/>
            <person name="Sandhu D."/>
            <person name="Valliyodan B."/>
            <person name="Lindquist E."/>
            <person name="Peto M."/>
            <person name="Grant D."/>
            <person name="Shu S."/>
            <person name="Goodstein D."/>
            <person name="Barry K."/>
            <person name="Futrell-Griggs M."/>
            <person name="Abernathy B."/>
            <person name="Du J."/>
            <person name="Tian Z."/>
            <person name="Zhu L."/>
            <person name="Gill N."/>
            <person name="Joshi T."/>
            <person name="Libault M."/>
            <person name="Sethuraman A."/>
            <person name="Zhang X."/>
            <person name="Shinozaki K."/>
            <person name="Nguyen H."/>
            <person name="Wing R."/>
            <person name="Cregan P."/>
            <person name="Specht J."/>
            <person name="Grimwood J."/>
            <person name="Rokhsar D."/>
            <person name="Stacey G."/>
            <person name="Shoemaker R."/>
            <person name="Jackson S."/>
        </authorList>
    </citation>
    <scope>NUCLEOTIDE SEQUENCE</scope>
    <source>
        <tissue evidence="3">Callus</tissue>
    </source>
</reference>
<evidence type="ECO:0008006" key="6">
    <source>
        <dbReference type="Google" id="ProtNLM"/>
    </source>
</evidence>
<dbReference type="PANTHER" id="PTHR43625:SF81">
    <property type="entry name" value="OS01G0618100 PROTEIN"/>
    <property type="match status" value="1"/>
</dbReference>
<dbReference type="Proteomes" id="UP000008827">
    <property type="component" value="Chromosome 16"/>
</dbReference>
<evidence type="ECO:0000256" key="2">
    <source>
        <dbReference type="ARBA" id="ARBA00023002"/>
    </source>
</evidence>
<dbReference type="PANTHER" id="PTHR43625">
    <property type="entry name" value="AFLATOXIN B1 ALDEHYDE REDUCTASE"/>
    <property type="match status" value="1"/>
</dbReference>
<dbReference type="GO" id="GO:0016491">
    <property type="term" value="F:oxidoreductase activity"/>
    <property type="evidence" value="ECO:0007669"/>
    <property type="project" value="UniProtKB-KW"/>
</dbReference>
<protein>
    <recommendedName>
        <fullName evidence="6">NADP-dependent oxidoreductase domain-containing protein</fullName>
    </recommendedName>
</protein>
<sequence>MTDILRVKLGSQGLEVSKLGFGCMGLTKVYNDPVPKEVGISLIKYTFSKGITFFVTVDFYRPHANKVLVEKVVRGLPQDQIQIPPKFGIVKMDNGNVIVNGSPEYV</sequence>
<dbReference type="STRING" id="3847.A0A0R0FWW7"/>
<dbReference type="OMA" id="IDNANEC"/>
<evidence type="ECO:0000313" key="4">
    <source>
        <dbReference type="EnsemblPlants" id="KRH07938"/>
    </source>
</evidence>
<dbReference type="InterPro" id="IPR050791">
    <property type="entry name" value="Aldo-Keto_reductase"/>
</dbReference>
<dbReference type="InterPro" id="IPR036812">
    <property type="entry name" value="NAD(P)_OxRdtase_dom_sf"/>
</dbReference>
<dbReference type="SUPFAM" id="SSF51430">
    <property type="entry name" value="NAD(P)-linked oxidoreductase"/>
    <property type="match status" value="1"/>
</dbReference>
<proteinExistence type="predicted"/>
<name>A0A0R0FWW7_SOYBN</name>
<keyword evidence="1" id="KW-0521">NADP</keyword>
<reference evidence="3 4" key="1">
    <citation type="journal article" date="2010" name="Nature">
        <title>Genome sequence of the palaeopolyploid soybean.</title>
        <authorList>
            <person name="Schmutz J."/>
            <person name="Cannon S.B."/>
            <person name="Schlueter J."/>
            <person name="Ma J."/>
            <person name="Mitros T."/>
            <person name="Nelson W."/>
            <person name="Hyten D.L."/>
            <person name="Song Q."/>
            <person name="Thelen J.J."/>
            <person name="Cheng J."/>
            <person name="Xu D."/>
            <person name="Hellsten U."/>
            <person name="May G.D."/>
            <person name="Yu Y."/>
            <person name="Sakurai T."/>
            <person name="Umezawa T."/>
            <person name="Bhattacharyya M.K."/>
            <person name="Sandhu D."/>
            <person name="Valliyodan B."/>
            <person name="Lindquist E."/>
            <person name="Peto M."/>
            <person name="Grant D."/>
            <person name="Shu S."/>
            <person name="Goodstein D."/>
            <person name="Barry K."/>
            <person name="Futrell-Griggs M."/>
            <person name="Abernathy B."/>
            <person name="Du J."/>
            <person name="Tian Z."/>
            <person name="Zhu L."/>
            <person name="Gill N."/>
            <person name="Joshi T."/>
            <person name="Libault M."/>
            <person name="Sethuraman A."/>
            <person name="Zhang X.-C."/>
            <person name="Shinozaki K."/>
            <person name="Nguyen H.T."/>
            <person name="Wing R.A."/>
            <person name="Cregan P."/>
            <person name="Specht J."/>
            <person name="Grimwood J."/>
            <person name="Rokhsar D."/>
            <person name="Stacey G."/>
            <person name="Shoemaker R.C."/>
            <person name="Jackson S.A."/>
        </authorList>
    </citation>
    <scope>NUCLEOTIDE SEQUENCE</scope>
    <source>
        <strain evidence="4">cv. Williams 82</strain>
        <tissue evidence="3">Callus</tissue>
    </source>
</reference>
<dbReference type="InParanoid" id="A0A0R0FWW7"/>
<dbReference type="Gene3D" id="3.20.20.100">
    <property type="entry name" value="NADP-dependent oxidoreductase domain"/>
    <property type="match status" value="1"/>
</dbReference>
<organism evidence="3">
    <name type="scientific">Glycine max</name>
    <name type="common">Soybean</name>
    <name type="synonym">Glycine hispida</name>
    <dbReference type="NCBI Taxonomy" id="3847"/>
    <lineage>
        <taxon>Eukaryota</taxon>
        <taxon>Viridiplantae</taxon>
        <taxon>Streptophyta</taxon>
        <taxon>Embryophyta</taxon>
        <taxon>Tracheophyta</taxon>
        <taxon>Spermatophyta</taxon>
        <taxon>Magnoliopsida</taxon>
        <taxon>eudicotyledons</taxon>
        <taxon>Gunneridae</taxon>
        <taxon>Pentapetalae</taxon>
        <taxon>rosids</taxon>
        <taxon>fabids</taxon>
        <taxon>Fabales</taxon>
        <taxon>Fabaceae</taxon>
        <taxon>Papilionoideae</taxon>
        <taxon>50 kb inversion clade</taxon>
        <taxon>NPAAA clade</taxon>
        <taxon>indigoferoid/millettioid clade</taxon>
        <taxon>Phaseoleae</taxon>
        <taxon>Glycine</taxon>
        <taxon>Glycine subgen. Soja</taxon>
    </lineage>
</organism>
<gene>
    <name evidence="3" type="ORF">GLYMA_16G119300</name>
</gene>
<dbReference type="AlphaFoldDB" id="A0A0R0FWW7"/>
<reference evidence="4" key="2">
    <citation type="submission" date="2018-02" db="UniProtKB">
        <authorList>
            <consortium name="EnsemblPlants"/>
        </authorList>
    </citation>
    <scope>IDENTIFICATION</scope>
    <source>
        <strain evidence="4">Williams 82</strain>
    </source>
</reference>
<accession>A0A0R0FWW7</accession>
<keyword evidence="5" id="KW-1185">Reference proteome</keyword>
<evidence type="ECO:0000313" key="3">
    <source>
        <dbReference type="EMBL" id="KRH07938.1"/>
    </source>
</evidence>
<evidence type="ECO:0000313" key="5">
    <source>
        <dbReference type="Proteomes" id="UP000008827"/>
    </source>
</evidence>
<keyword evidence="2" id="KW-0560">Oxidoreductase</keyword>
<dbReference type="Gramene" id="KRH07938">
    <property type="protein sequence ID" value="KRH07938"/>
    <property type="gene ID" value="GLYMA_16G119300"/>
</dbReference>
<evidence type="ECO:0000256" key="1">
    <source>
        <dbReference type="ARBA" id="ARBA00022857"/>
    </source>
</evidence>